<proteinExistence type="predicted"/>
<accession>A0A9W9F3Q9</accession>
<reference evidence="2" key="2">
    <citation type="journal article" date="2023" name="IMA Fungus">
        <title>Comparative genomic study of the Penicillium genus elucidates a diverse pangenome and 15 lateral gene transfer events.</title>
        <authorList>
            <person name="Petersen C."/>
            <person name="Sorensen T."/>
            <person name="Nielsen M.R."/>
            <person name="Sondergaard T.E."/>
            <person name="Sorensen J.L."/>
            <person name="Fitzpatrick D.A."/>
            <person name="Frisvad J.C."/>
            <person name="Nielsen K.L."/>
        </authorList>
    </citation>
    <scope>NUCLEOTIDE SEQUENCE</scope>
    <source>
        <strain evidence="2">IBT 30069</strain>
    </source>
</reference>
<keyword evidence="1" id="KW-0812">Transmembrane</keyword>
<comment type="caution">
    <text evidence="2">The sequence shown here is derived from an EMBL/GenBank/DDBJ whole genome shotgun (WGS) entry which is preliminary data.</text>
</comment>
<evidence type="ECO:0000313" key="3">
    <source>
        <dbReference type="Proteomes" id="UP001149165"/>
    </source>
</evidence>
<keyword evidence="3" id="KW-1185">Reference proteome</keyword>
<keyword evidence="1" id="KW-1133">Transmembrane helix</keyword>
<evidence type="ECO:0000256" key="1">
    <source>
        <dbReference type="SAM" id="Phobius"/>
    </source>
</evidence>
<evidence type="ECO:0000313" key="2">
    <source>
        <dbReference type="EMBL" id="KAJ5093080.1"/>
    </source>
</evidence>
<reference evidence="2" key="1">
    <citation type="submission" date="2022-11" db="EMBL/GenBank/DDBJ databases">
        <authorList>
            <person name="Petersen C."/>
        </authorList>
    </citation>
    <scope>NUCLEOTIDE SEQUENCE</scope>
    <source>
        <strain evidence="2">IBT 30069</strain>
    </source>
</reference>
<name>A0A9W9F3Q9_9EURO</name>
<organism evidence="2 3">
    <name type="scientific">Penicillium angulare</name>
    <dbReference type="NCBI Taxonomy" id="116970"/>
    <lineage>
        <taxon>Eukaryota</taxon>
        <taxon>Fungi</taxon>
        <taxon>Dikarya</taxon>
        <taxon>Ascomycota</taxon>
        <taxon>Pezizomycotina</taxon>
        <taxon>Eurotiomycetes</taxon>
        <taxon>Eurotiomycetidae</taxon>
        <taxon>Eurotiales</taxon>
        <taxon>Aspergillaceae</taxon>
        <taxon>Penicillium</taxon>
    </lineage>
</organism>
<dbReference type="AlphaFoldDB" id="A0A9W9F3Q9"/>
<keyword evidence="1" id="KW-0472">Membrane</keyword>
<feature type="transmembrane region" description="Helical" evidence="1">
    <location>
        <begin position="14"/>
        <end position="32"/>
    </location>
</feature>
<gene>
    <name evidence="2" type="ORF">N7456_008941</name>
</gene>
<dbReference type="EMBL" id="JAPQKH010000006">
    <property type="protein sequence ID" value="KAJ5093080.1"/>
    <property type="molecule type" value="Genomic_DNA"/>
</dbReference>
<sequence length="163" mass="18191">MATVMEQSSAWSDAASIFGSIVLGLCFAFLIIQVTGNRNDWYILLGPTTGRDGNLLQLQERTLFIQTEAVAQLRDALNSLPKPNFSRSKSDIDEPHQISTVNVTAYDPCRGNVSMRFILEPYHSIIGARTVPEGYETYWEPLYGVENLSYTIPARGNDREGTQ</sequence>
<dbReference type="Proteomes" id="UP001149165">
    <property type="component" value="Unassembled WGS sequence"/>
</dbReference>
<protein>
    <submittedName>
        <fullName evidence="2">Uncharacterized protein</fullName>
    </submittedName>
</protein>